<proteinExistence type="predicted"/>
<evidence type="ECO:0000313" key="2">
    <source>
        <dbReference type="EMBL" id="KAB0287462.1"/>
    </source>
</evidence>
<gene>
    <name evidence="2" type="ORF">F2P58_13525</name>
</gene>
<dbReference type="SUPFAM" id="SSF47336">
    <property type="entry name" value="ACP-like"/>
    <property type="match status" value="1"/>
</dbReference>
<evidence type="ECO:0000313" key="3">
    <source>
        <dbReference type="Proteomes" id="UP000326789"/>
    </source>
</evidence>
<comment type="caution">
    <text evidence="2">The sequence shown here is derived from an EMBL/GenBank/DDBJ whole genome shotgun (WGS) entry which is preliminary data.</text>
</comment>
<feature type="domain" description="Carrier" evidence="1">
    <location>
        <begin position="5"/>
        <end position="80"/>
    </location>
</feature>
<dbReference type="InterPro" id="IPR036736">
    <property type="entry name" value="ACP-like_sf"/>
</dbReference>
<sequence>MEVMMVDLEMIKVALGESGAMSDVGGLSLDVTFKEAGFDSLDMFNLFVELEQKTGHQVPDELVEELNTPAAIIEYFSKHS</sequence>
<dbReference type="Proteomes" id="UP000326789">
    <property type="component" value="Unassembled WGS sequence"/>
</dbReference>
<dbReference type="InterPro" id="IPR009081">
    <property type="entry name" value="PP-bd_ACP"/>
</dbReference>
<reference evidence="2 3" key="1">
    <citation type="submission" date="2019-09" db="EMBL/GenBank/DDBJ databases">
        <title>Whole genome sequence of Vibrio fortis.</title>
        <authorList>
            <person name="Das S.K."/>
        </authorList>
    </citation>
    <scope>NUCLEOTIDE SEQUENCE [LARGE SCALE GENOMIC DNA]</scope>
    <source>
        <strain evidence="2 3">AN60</strain>
    </source>
</reference>
<dbReference type="AlphaFoldDB" id="A0A5N3R0B2"/>
<evidence type="ECO:0000259" key="1">
    <source>
        <dbReference type="PROSITE" id="PS50075"/>
    </source>
</evidence>
<dbReference type="PROSITE" id="PS50075">
    <property type="entry name" value="CARRIER"/>
    <property type="match status" value="1"/>
</dbReference>
<name>A0A5N3R0B2_9VIBR</name>
<dbReference type="Gene3D" id="1.10.1200.10">
    <property type="entry name" value="ACP-like"/>
    <property type="match status" value="1"/>
</dbReference>
<accession>A0A5N3R0B2</accession>
<organism evidence="2 3">
    <name type="scientific">Vibrio fortis</name>
    <dbReference type="NCBI Taxonomy" id="212667"/>
    <lineage>
        <taxon>Bacteria</taxon>
        <taxon>Pseudomonadati</taxon>
        <taxon>Pseudomonadota</taxon>
        <taxon>Gammaproteobacteria</taxon>
        <taxon>Vibrionales</taxon>
        <taxon>Vibrionaceae</taxon>
        <taxon>Vibrio</taxon>
    </lineage>
</organism>
<dbReference type="Pfam" id="PF00550">
    <property type="entry name" value="PP-binding"/>
    <property type="match status" value="1"/>
</dbReference>
<dbReference type="EMBL" id="VWSE01000007">
    <property type="protein sequence ID" value="KAB0287462.1"/>
    <property type="molecule type" value="Genomic_DNA"/>
</dbReference>
<protein>
    <submittedName>
        <fullName evidence="2">Acyl carrier protein</fullName>
    </submittedName>
</protein>